<dbReference type="PANTHER" id="PTHR33840">
    <property type="match status" value="1"/>
</dbReference>
<comment type="caution">
    <text evidence="2">The sequence shown here is derived from an EMBL/GenBank/DDBJ whole genome shotgun (WGS) entry which is preliminary data.</text>
</comment>
<evidence type="ECO:0000259" key="1">
    <source>
        <dbReference type="Pfam" id="PF09994"/>
    </source>
</evidence>
<reference evidence="2 3" key="1">
    <citation type="submission" date="2020-02" db="EMBL/GenBank/DDBJ databases">
        <title>Comparative genomics of sulfur disproportionating microorganisms.</title>
        <authorList>
            <person name="Ward L.M."/>
            <person name="Bertran E."/>
            <person name="Johnston D.T."/>
        </authorList>
    </citation>
    <scope>NUCLEOTIDE SEQUENCE [LARGE SCALE GENOMIC DNA]</scope>
    <source>
        <strain evidence="2 3">DSM 100025</strain>
    </source>
</reference>
<dbReference type="EMBL" id="JAAGRR010000119">
    <property type="protein sequence ID" value="NDY43088.1"/>
    <property type="molecule type" value="Genomic_DNA"/>
</dbReference>
<dbReference type="PANTHER" id="PTHR33840:SF1">
    <property type="entry name" value="TLE1 PHOSPHOLIPASE DOMAIN-CONTAINING PROTEIN"/>
    <property type="match status" value="1"/>
</dbReference>
<dbReference type="Pfam" id="PF09994">
    <property type="entry name" value="T6SS_Tle1-like_cat"/>
    <property type="match status" value="1"/>
</dbReference>
<protein>
    <submittedName>
        <fullName evidence="2">DUF2235 domain-containing protein</fullName>
    </submittedName>
</protein>
<dbReference type="Proteomes" id="UP000469346">
    <property type="component" value="Unassembled WGS sequence"/>
</dbReference>
<proteinExistence type="predicted"/>
<feature type="domain" description="T6SS Phospholipase effector Tle1-like catalytic" evidence="1">
    <location>
        <begin position="4"/>
        <end position="252"/>
    </location>
</feature>
<name>A0A6N9TPX0_DISTH</name>
<organism evidence="2 3">
    <name type="scientific">Dissulfurirhabdus thermomarina</name>
    <dbReference type="NCBI Taxonomy" id="1765737"/>
    <lineage>
        <taxon>Bacteria</taxon>
        <taxon>Deltaproteobacteria</taxon>
        <taxon>Dissulfurirhabdaceae</taxon>
        <taxon>Dissulfurirhabdus</taxon>
    </lineage>
</organism>
<gene>
    <name evidence="2" type="ORF">G3N55_09570</name>
</gene>
<dbReference type="InterPro" id="IPR029058">
    <property type="entry name" value="AB_hydrolase_fold"/>
</dbReference>
<dbReference type="SUPFAM" id="SSF53474">
    <property type="entry name" value="alpha/beta-Hydrolases"/>
    <property type="match status" value="1"/>
</dbReference>
<evidence type="ECO:0000313" key="2">
    <source>
        <dbReference type="EMBL" id="NDY43088.1"/>
    </source>
</evidence>
<dbReference type="AlphaFoldDB" id="A0A6N9TPX0"/>
<dbReference type="RefSeq" id="WP_163299204.1">
    <property type="nucleotide sequence ID" value="NZ_JAAGRR010000119.1"/>
</dbReference>
<keyword evidence="3" id="KW-1185">Reference proteome</keyword>
<evidence type="ECO:0000313" key="3">
    <source>
        <dbReference type="Proteomes" id="UP000469346"/>
    </source>
</evidence>
<dbReference type="InterPro" id="IPR018712">
    <property type="entry name" value="Tle1-like_cat"/>
</dbReference>
<accession>A0A6N9TPX0</accession>
<sequence>MAAKRLIVCCDGTWNNPEQREVTNVVKTARAVLPAARDGRPQVVFYDRGVGTGNLLDRIEGGALGEGLDANIQDAYRFLVHNWAEGDEIFLFGFSRGAYTARSTAGFIRNCGILRKRHAHLIPDAFRMYRSRAHPDAPAAAGFRRRYAAEVRIRFVGVWDTVGALGIPLRVMQDLNRRRYAFHDTSPSRIIDHACHALAIDERRSDFRPTLWRVTPGARHRVEQVWFTGVHCDVGGGYRETGLSDITLEWMLGRAAEAGLEVDRGYLAAVARPDPMGKRHRSWKGVYWAKGRYVRPIGAEARGMEKVHPSVRRRMEHDPDYRPKNLLRFLKTADDPYWRPE</sequence>